<feature type="transmembrane region" description="Helical" evidence="11">
    <location>
        <begin position="290"/>
        <end position="318"/>
    </location>
</feature>
<feature type="transmembrane region" description="Helical" evidence="11">
    <location>
        <begin position="462"/>
        <end position="481"/>
    </location>
</feature>
<keyword evidence="2 9" id="KW-0349">Heme</keyword>
<dbReference type="Gene3D" id="1.10.760.10">
    <property type="entry name" value="Cytochrome c-like domain"/>
    <property type="match status" value="1"/>
</dbReference>
<dbReference type="InterPro" id="IPR023615">
    <property type="entry name" value="Cyt_c_Oxase_su1_BS"/>
</dbReference>
<evidence type="ECO:0000256" key="6">
    <source>
        <dbReference type="ARBA" id="ARBA00022989"/>
    </source>
</evidence>
<dbReference type="RefSeq" id="WP_103235333.1">
    <property type="nucleotide sequence ID" value="NZ_PPEG02000018.1"/>
</dbReference>
<feature type="transmembrane region" description="Helical" evidence="11">
    <location>
        <begin position="85"/>
        <end position="103"/>
    </location>
</feature>
<feature type="transmembrane region" description="Helical" evidence="11">
    <location>
        <begin position="259"/>
        <end position="278"/>
    </location>
</feature>
<keyword evidence="3 10" id="KW-0679">Respiratory chain</keyword>
<feature type="transmembrane region" description="Helical" evidence="11">
    <location>
        <begin position="179"/>
        <end position="199"/>
    </location>
</feature>
<dbReference type="GO" id="GO:0015990">
    <property type="term" value="P:electron transport coupled proton transport"/>
    <property type="evidence" value="ECO:0007669"/>
    <property type="project" value="TreeGrafter"/>
</dbReference>
<reference evidence="14 15" key="1">
    <citation type="submission" date="2018-04" db="EMBL/GenBank/DDBJ databases">
        <title>Chryseobacterium oncorhynchi 701B-08T from rainbow trout, and Chryseobacterium viscerum 687B-08T from diseased fish.</title>
        <authorList>
            <person name="Jeong J.-J."/>
            <person name="Lee Y.J."/>
            <person name="Pathiraja D."/>
            <person name="Park B."/>
            <person name="Choi I.-G."/>
            <person name="Kim K.D."/>
        </authorList>
    </citation>
    <scope>NUCLEOTIDE SEQUENCE [LARGE SCALE GENOMIC DNA]</scope>
    <source>
        <strain evidence="14 15">687B-08</strain>
    </source>
</reference>
<evidence type="ECO:0000313" key="14">
    <source>
        <dbReference type="EMBL" id="PWN57922.1"/>
    </source>
</evidence>
<feature type="transmembrane region" description="Helical" evidence="11">
    <location>
        <begin position="150"/>
        <end position="172"/>
    </location>
</feature>
<dbReference type="Gene3D" id="1.20.210.10">
    <property type="entry name" value="Cytochrome c oxidase-like, subunit I domain"/>
    <property type="match status" value="1"/>
</dbReference>
<feature type="transmembrane region" description="Helical" evidence="11">
    <location>
        <begin position="372"/>
        <end position="394"/>
    </location>
</feature>
<evidence type="ECO:0000256" key="2">
    <source>
        <dbReference type="ARBA" id="ARBA00022617"/>
    </source>
</evidence>
<keyword evidence="4 10" id="KW-0812">Transmembrane</keyword>
<dbReference type="InterPro" id="IPR036927">
    <property type="entry name" value="Cyt_c_oxase-like_su1_sf"/>
</dbReference>
<evidence type="ECO:0000256" key="10">
    <source>
        <dbReference type="RuleBase" id="RU000370"/>
    </source>
</evidence>
<comment type="similarity">
    <text evidence="10">Belongs to the heme-copper respiratory oxidase family.</text>
</comment>
<dbReference type="GO" id="GO:0016020">
    <property type="term" value="C:membrane"/>
    <property type="evidence" value="ECO:0007669"/>
    <property type="project" value="UniProtKB-SubCell"/>
</dbReference>
<dbReference type="InterPro" id="IPR009056">
    <property type="entry name" value="Cyt_c-like_dom"/>
</dbReference>
<keyword evidence="10" id="KW-0813">Transport</keyword>
<feature type="domain" description="Cytochrome oxidase subunit I profile" evidence="12">
    <location>
        <begin position="16"/>
        <end position="489"/>
    </location>
</feature>
<keyword evidence="8 11" id="KW-0472">Membrane</keyword>
<feature type="transmembrane region" description="Helical" evidence="11">
    <location>
        <begin position="115"/>
        <end position="138"/>
    </location>
</feature>
<dbReference type="SUPFAM" id="SSF46626">
    <property type="entry name" value="Cytochrome c"/>
    <property type="match status" value="1"/>
</dbReference>
<dbReference type="InterPro" id="IPR000883">
    <property type="entry name" value="Cyt_C_Oxase_1"/>
</dbReference>
<dbReference type="AlphaFoldDB" id="A0A316W9E4"/>
<evidence type="ECO:0000259" key="13">
    <source>
        <dbReference type="PROSITE" id="PS51007"/>
    </source>
</evidence>
<keyword evidence="7 9" id="KW-0408">Iron</keyword>
<dbReference type="EMBL" id="PPEG02000018">
    <property type="protein sequence ID" value="PWN57922.1"/>
    <property type="molecule type" value="Genomic_DNA"/>
</dbReference>
<dbReference type="Pfam" id="PF02433">
    <property type="entry name" value="FixO"/>
    <property type="match status" value="1"/>
</dbReference>
<dbReference type="GO" id="GO:0022904">
    <property type="term" value="P:respiratory electron transport chain"/>
    <property type="evidence" value="ECO:0007669"/>
    <property type="project" value="TreeGrafter"/>
</dbReference>
<dbReference type="InterPro" id="IPR036909">
    <property type="entry name" value="Cyt_c-like_dom_sf"/>
</dbReference>
<dbReference type="Proteomes" id="UP000236413">
    <property type="component" value="Unassembled WGS sequence"/>
</dbReference>
<dbReference type="SUPFAM" id="SSF81442">
    <property type="entry name" value="Cytochrome c oxidase subunit I-like"/>
    <property type="match status" value="1"/>
</dbReference>
<sequence>MELQKFSYDNNIVRAFLYATIVFGLIGFTFGITAALMLFYPELPEFVFGTDDTSIQSLRSGGIQSLIETHGAFGFGRIRMLHTSTVIFAFVCNSVFTGVYYSLPRLLKTPMASPTLSWIHFWTWQIMILSTFITFFMGINTSKEYAEHEWPIDILITFSWVIFGVNMFMTIAKRRVRHLYVAIWFYIGTWIGLAMLHIINNLEVPLSFTGWKSYSMYAGVKDALVQWWYGHNAVAFILTTPILGLMYYFLPKAAERPVFSYKLSIIHFWSLIFVYIWAGPHHLQYTALPAWAQAVGTGFSIMLIAPSWGGMLNGLLTLRGAWDKVRSNHILKFFVVAVTCYGMVTFEGPLLATKTINKIGHYTDWVIGHVHLGALGWNGFMAFGMIYYLVPIMWRTKIWSAKLANWHFWLGTFGVIFYAVPMYISGFTQGLMWKQFNPDGTLMWKNWLDTVTAIIPYYKLRFLGGTFYISGTILMVINLTATIRKGSFQKDIPAQAPALSLIGKKRKEGEGTHLWIERTPFLLSVLSFLVLSVGTGIEIIPTLSLKESVPTISAVKPYSPLELEGRDIYIREGCNSCHSQMIRPFRDEIVRFNGKNGEYSKAGEFIYDRPFLWGSKRTGPDLHREGGKNPSSWHFKHMYNPRSTSAGSIMPRYPWLISNNLDRTKLVDKIVFMKNVYDIPYTKAQIDSADSWADNQALGIVKEIFSEANDLKEAYEKRPKGELEKKEIIALISYLQRLGTDIKTTEIKTVNK</sequence>
<dbReference type="GO" id="GO:0004129">
    <property type="term" value="F:cytochrome-c oxidase activity"/>
    <property type="evidence" value="ECO:0007669"/>
    <property type="project" value="InterPro"/>
</dbReference>
<evidence type="ECO:0000256" key="9">
    <source>
        <dbReference type="PROSITE-ProRule" id="PRU00433"/>
    </source>
</evidence>
<evidence type="ECO:0000256" key="11">
    <source>
        <dbReference type="SAM" id="Phobius"/>
    </source>
</evidence>
<dbReference type="GO" id="GO:0020037">
    <property type="term" value="F:heme binding"/>
    <property type="evidence" value="ECO:0007669"/>
    <property type="project" value="InterPro"/>
</dbReference>
<dbReference type="InterPro" id="IPR023616">
    <property type="entry name" value="Cyt_c_oxase-like_su1_dom"/>
</dbReference>
<dbReference type="InterPro" id="IPR003468">
    <property type="entry name" value="Cyt_c_oxidase_monohaem-su/FixO"/>
</dbReference>
<proteinExistence type="inferred from homology"/>
<evidence type="ECO:0000259" key="12">
    <source>
        <dbReference type="PROSITE" id="PS50855"/>
    </source>
</evidence>
<accession>A0A316W9E4</accession>
<protein>
    <submittedName>
        <fullName evidence="14">Cytochrome-c oxidase, cbb3-type subunit II</fullName>
    </submittedName>
</protein>
<feature type="transmembrane region" description="Helical" evidence="11">
    <location>
        <begin position="406"/>
        <end position="424"/>
    </location>
</feature>
<organism evidence="14 15">
    <name type="scientific">Chryseobacterium viscerum</name>
    <dbReference type="NCBI Taxonomy" id="1037377"/>
    <lineage>
        <taxon>Bacteria</taxon>
        <taxon>Pseudomonadati</taxon>
        <taxon>Bacteroidota</taxon>
        <taxon>Flavobacteriia</taxon>
        <taxon>Flavobacteriales</taxon>
        <taxon>Weeksellaceae</taxon>
        <taxon>Chryseobacterium group</taxon>
        <taxon>Chryseobacterium</taxon>
    </lineage>
</organism>
<name>A0A316W9E4_9FLAO</name>
<dbReference type="GO" id="GO:0009060">
    <property type="term" value="P:aerobic respiration"/>
    <property type="evidence" value="ECO:0007669"/>
    <property type="project" value="InterPro"/>
</dbReference>
<dbReference type="NCBIfam" id="NF011055">
    <property type="entry name" value="PRK14487.1"/>
    <property type="match status" value="1"/>
</dbReference>
<evidence type="ECO:0000256" key="8">
    <source>
        <dbReference type="ARBA" id="ARBA00023136"/>
    </source>
</evidence>
<feature type="transmembrane region" description="Helical" evidence="11">
    <location>
        <begin position="521"/>
        <end position="543"/>
    </location>
</feature>
<evidence type="ECO:0000313" key="15">
    <source>
        <dbReference type="Proteomes" id="UP000236413"/>
    </source>
</evidence>
<keyword evidence="6 11" id="KW-1133">Transmembrane helix</keyword>
<evidence type="ECO:0000256" key="3">
    <source>
        <dbReference type="ARBA" id="ARBA00022660"/>
    </source>
</evidence>
<dbReference type="GO" id="GO:0046872">
    <property type="term" value="F:metal ion binding"/>
    <property type="evidence" value="ECO:0007669"/>
    <property type="project" value="UniProtKB-KW"/>
</dbReference>
<evidence type="ECO:0000256" key="7">
    <source>
        <dbReference type="ARBA" id="ARBA00023004"/>
    </source>
</evidence>
<feature type="transmembrane region" description="Helical" evidence="11">
    <location>
        <begin position="12"/>
        <end position="40"/>
    </location>
</feature>
<comment type="caution">
    <text evidence="14">The sequence shown here is derived from an EMBL/GenBank/DDBJ whole genome shotgun (WGS) entry which is preliminary data.</text>
</comment>
<keyword evidence="10" id="KW-0249">Electron transport</keyword>
<dbReference type="NCBIfam" id="TIGR00781">
    <property type="entry name" value="ccoO"/>
    <property type="match status" value="1"/>
</dbReference>
<feature type="domain" description="Cytochrome c" evidence="13">
    <location>
        <begin position="560"/>
        <end position="739"/>
    </location>
</feature>
<dbReference type="PROSITE" id="PS51007">
    <property type="entry name" value="CYTC"/>
    <property type="match status" value="1"/>
</dbReference>
<evidence type="ECO:0000256" key="5">
    <source>
        <dbReference type="ARBA" id="ARBA00022723"/>
    </source>
</evidence>
<dbReference type="PANTHER" id="PTHR10422">
    <property type="entry name" value="CYTOCHROME C OXIDASE SUBUNIT 1"/>
    <property type="match status" value="1"/>
</dbReference>
<comment type="subcellular location">
    <subcellularLocation>
        <location evidence="1">Membrane</location>
        <topology evidence="1">Multi-pass membrane protein</topology>
    </subcellularLocation>
</comment>
<evidence type="ECO:0000256" key="4">
    <source>
        <dbReference type="ARBA" id="ARBA00022692"/>
    </source>
</evidence>
<evidence type="ECO:0000256" key="1">
    <source>
        <dbReference type="ARBA" id="ARBA00004141"/>
    </source>
</evidence>
<feature type="transmembrane region" description="Helical" evidence="11">
    <location>
        <begin position="330"/>
        <end position="352"/>
    </location>
</feature>
<dbReference type="NCBIfam" id="NF011053">
    <property type="entry name" value="PRK14485.1"/>
    <property type="match status" value="1"/>
</dbReference>
<feature type="transmembrane region" description="Helical" evidence="11">
    <location>
        <begin position="227"/>
        <end position="250"/>
    </location>
</feature>
<gene>
    <name evidence="14" type="primary">ccoO</name>
    <name evidence="14" type="ORF">C1634_025475</name>
</gene>
<dbReference type="Pfam" id="PF00115">
    <property type="entry name" value="COX1"/>
    <property type="match status" value="1"/>
</dbReference>
<dbReference type="PANTHER" id="PTHR10422:SF29">
    <property type="entry name" value="CYTOCHROME C OXIDASE SUBUNIT 1 HOMOLOG, BACTEROID"/>
    <property type="match status" value="1"/>
</dbReference>
<dbReference type="PROSITE" id="PS00077">
    <property type="entry name" value="COX1_CUB"/>
    <property type="match status" value="1"/>
</dbReference>
<keyword evidence="5 9" id="KW-0479">Metal-binding</keyword>
<dbReference type="PROSITE" id="PS50855">
    <property type="entry name" value="COX1"/>
    <property type="match status" value="1"/>
</dbReference>